<evidence type="ECO:0000256" key="12">
    <source>
        <dbReference type="SAM" id="MobiDB-lite"/>
    </source>
</evidence>
<feature type="compositionally biased region" description="Polar residues" evidence="12">
    <location>
        <begin position="1045"/>
        <end position="1071"/>
    </location>
</feature>
<proteinExistence type="predicted"/>
<feature type="compositionally biased region" description="Basic and acidic residues" evidence="12">
    <location>
        <begin position="1134"/>
        <end position="1147"/>
    </location>
</feature>
<comment type="subcellular location">
    <subcellularLocation>
        <location evidence="1">Membrane</location>
        <topology evidence="1">Multi-pass membrane protein</topology>
    </subcellularLocation>
</comment>
<dbReference type="EMBL" id="JAHRHY010000011">
    <property type="protein sequence ID" value="KAG9065777.1"/>
    <property type="molecule type" value="Genomic_DNA"/>
</dbReference>
<feature type="compositionally biased region" description="Polar residues" evidence="12">
    <location>
        <begin position="93"/>
        <end position="129"/>
    </location>
</feature>
<keyword evidence="7 13" id="KW-1133">Transmembrane helix</keyword>
<evidence type="ECO:0000256" key="4">
    <source>
        <dbReference type="ARBA" id="ARBA00022692"/>
    </source>
</evidence>
<keyword evidence="9 13" id="KW-0472">Membrane</keyword>
<evidence type="ECO:0000256" key="1">
    <source>
        <dbReference type="ARBA" id="ARBA00004141"/>
    </source>
</evidence>
<name>A0A9P7XRI8_9FUNG</name>
<dbReference type="OrthoDB" id="297496at2759"/>
<comment type="caution">
    <text evidence="17">The sequence shown here is derived from an EMBL/GenBank/DDBJ whole genome shotgun (WGS) entry which is preliminary data.</text>
</comment>
<dbReference type="PANTHER" id="PTHR10027:SF10">
    <property type="entry name" value="SLOWPOKE 2, ISOFORM D"/>
    <property type="match status" value="1"/>
</dbReference>
<dbReference type="Gene3D" id="1.10.287.70">
    <property type="match status" value="1"/>
</dbReference>
<feature type="transmembrane region" description="Helical" evidence="13">
    <location>
        <begin position="446"/>
        <end position="465"/>
    </location>
</feature>
<feature type="region of interest" description="Disordered" evidence="12">
    <location>
        <begin position="1"/>
        <end position="129"/>
    </location>
</feature>
<feature type="compositionally biased region" description="Polar residues" evidence="12">
    <location>
        <begin position="872"/>
        <end position="884"/>
    </location>
</feature>
<keyword evidence="2" id="KW-0813">Transport</keyword>
<dbReference type="InterPro" id="IPR003148">
    <property type="entry name" value="RCK_N"/>
</dbReference>
<evidence type="ECO:0000259" key="16">
    <source>
        <dbReference type="Pfam" id="PF22614"/>
    </source>
</evidence>
<keyword evidence="3" id="KW-0633">Potassium transport</keyword>
<feature type="region of interest" description="Disordered" evidence="12">
    <location>
        <begin position="728"/>
        <end position="767"/>
    </location>
</feature>
<feature type="compositionally biased region" description="Polar residues" evidence="12">
    <location>
        <begin position="41"/>
        <end position="51"/>
    </location>
</feature>
<feature type="compositionally biased region" description="Polar residues" evidence="12">
    <location>
        <begin position="1105"/>
        <end position="1116"/>
    </location>
</feature>
<keyword evidence="8" id="KW-0406">Ion transport</keyword>
<protein>
    <submittedName>
        <fullName evidence="17">Uncharacterized protein</fullName>
    </submittedName>
</protein>
<feature type="compositionally biased region" description="Polar residues" evidence="12">
    <location>
        <begin position="1180"/>
        <end position="1193"/>
    </location>
</feature>
<feature type="compositionally biased region" description="Basic residues" evidence="12">
    <location>
        <begin position="854"/>
        <end position="863"/>
    </location>
</feature>
<dbReference type="Gene3D" id="3.40.50.720">
    <property type="entry name" value="NAD(P)-binding Rossmann-like Domain"/>
    <property type="match status" value="1"/>
</dbReference>
<feature type="region of interest" description="Disordered" evidence="12">
    <location>
        <begin position="1101"/>
        <end position="1193"/>
    </location>
</feature>
<feature type="transmembrane region" description="Helical" evidence="13">
    <location>
        <begin position="234"/>
        <end position="254"/>
    </location>
</feature>
<dbReference type="InterPro" id="IPR003929">
    <property type="entry name" value="K_chnl_BK_asu"/>
</dbReference>
<evidence type="ECO:0000256" key="13">
    <source>
        <dbReference type="SAM" id="Phobius"/>
    </source>
</evidence>
<evidence type="ECO:0000256" key="2">
    <source>
        <dbReference type="ARBA" id="ARBA00022448"/>
    </source>
</evidence>
<feature type="transmembrane region" description="Helical" evidence="13">
    <location>
        <begin position="416"/>
        <end position="434"/>
    </location>
</feature>
<comment type="catalytic activity">
    <reaction evidence="11">
        <text>K(+)(in) = K(+)(out)</text>
        <dbReference type="Rhea" id="RHEA:29463"/>
        <dbReference type="ChEBI" id="CHEBI:29103"/>
    </reaction>
</comment>
<keyword evidence="4 13" id="KW-0812">Transmembrane</keyword>
<dbReference type="GO" id="GO:0016020">
    <property type="term" value="C:membrane"/>
    <property type="evidence" value="ECO:0007669"/>
    <property type="project" value="UniProtKB-SubCell"/>
</dbReference>
<feature type="compositionally biased region" description="Basic and acidic residues" evidence="12">
    <location>
        <begin position="981"/>
        <end position="991"/>
    </location>
</feature>
<evidence type="ECO:0000313" key="18">
    <source>
        <dbReference type="Proteomes" id="UP000707451"/>
    </source>
</evidence>
<keyword evidence="5" id="KW-0631">Potassium channel</keyword>
<dbReference type="SUPFAM" id="SSF81324">
    <property type="entry name" value="Voltage-gated potassium channels"/>
    <property type="match status" value="1"/>
</dbReference>
<feature type="compositionally biased region" description="Pro residues" evidence="12">
    <location>
        <begin position="1159"/>
        <end position="1171"/>
    </location>
</feature>
<evidence type="ECO:0000256" key="6">
    <source>
        <dbReference type="ARBA" id="ARBA00022958"/>
    </source>
</evidence>
<feature type="domain" description="Calcium-activated potassium channel BK alpha subunit" evidence="14">
    <location>
        <begin position="627"/>
        <end position="713"/>
    </location>
</feature>
<evidence type="ECO:0000256" key="3">
    <source>
        <dbReference type="ARBA" id="ARBA00022538"/>
    </source>
</evidence>
<feature type="domain" description="RCK N-terminal" evidence="16">
    <location>
        <begin position="495"/>
        <end position="610"/>
    </location>
</feature>
<evidence type="ECO:0000256" key="10">
    <source>
        <dbReference type="ARBA" id="ARBA00023303"/>
    </source>
</evidence>
<dbReference type="PANTHER" id="PTHR10027">
    <property type="entry name" value="CALCIUM-ACTIVATED POTASSIUM CHANNEL ALPHA CHAIN"/>
    <property type="match status" value="1"/>
</dbReference>
<evidence type="ECO:0000256" key="5">
    <source>
        <dbReference type="ARBA" id="ARBA00022826"/>
    </source>
</evidence>
<keyword evidence="10" id="KW-0407">Ion channel</keyword>
<feature type="region of interest" description="Disordered" evidence="12">
    <location>
        <begin position="1006"/>
        <end position="1071"/>
    </location>
</feature>
<evidence type="ECO:0000313" key="17">
    <source>
        <dbReference type="EMBL" id="KAG9065777.1"/>
    </source>
</evidence>
<feature type="domain" description="RCK N-terminal" evidence="16">
    <location>
        <begin position="1329"/>
        <end position="1393"/>
    </location>
</feature>
<evidence type="ECO:0000256" key="9">
    <source>
        <dbReference type="ARBA" id="ARBA00023136"/>
    </source>
</evidence>
<evidence type="ECO:0000256" key="8">
    <source>
        <dbReference type="ARBA" id="ARBA00023065"/>
    </source>
</evidence>
<feature type="compositionally biased region" description="Low complexity" evidence="12">
    <location>
        <begin position="64"/>
        <end position="83"/>
    </location>
</feature>
<feature type="domain" description="Potassium channel" evidence="15">
    <location>
        <begin position="393"/>
        <end position="469"/>
    </location>
</feature>
<evidence type="ECO:0000259" key="15">
    <source>
        <dbReference type="Pfam" id="PF07885"/>
    </source>
</evidence>
<evidence type="ECO:0000256" key="11">
    <source>
        <dbReference type="ARBA" id="ARBA00034430"/>
    </source>
</evidence>
<reference evidence="17" key="1">
    <citation type="submission" date="2021-06" db="EMBL/GenBank/DDBJ databases">
        <title>Genome Sequence of Mortierella hyaline Strain SCG-10, a Cold-Adapted, Nitrate-Reducing Fungus Isolated from Soil in Minnesota, USA.</title>
        <authorList>
            <person name="Aldossari N."/>
        </authorList>
    </citation>
    <scope>NUCLEOTIDE SEQUENCE</scope>
    <source>
        <strain evidence="17">SCG-10</strain>
    </source>
</reference>
<dbReference type="Pfam" id="PF22614">
    <property type="entry name" value="Slo-like_RCK"/>
    <property type="match status" value="2"/>
</dbReference>
<accession>A0A9P7XRI8</accession>
<dbReference type="Pfam" id="PF07885">
    <property type="entry name" value="Ion_trans_2"/>
    <property type="match status" value="1"/>
</dbReference>
<dbReference type="GO" id="GO:0005267">
    <property type="term" value="F:potassium channel activity"/>
    <property type="evidence" value="ECO:0007669"/>
    <property type="project" value="UniProtKB-KW"/>
</dbReference>
<evidence type="ECO:0000256" key="7">
    <source>
        <dbReference type="ARBA" id="ARBA00022989"/>
    </source>
</evidence>
<feature type="compositionally biased region" description="Polar residues" evidence="12">
    <location>
        <begin position="1"/>
        <end position="17"/>
    </location>
</feature>
<dbReference type="Pfam" id="PF03493">
    <property type="entry name" value="BK_channel_a"/>
    <property type="match status" value="1"/>
</dbReference>
<feature type="region of interest" description="Disordered" evidence="12">
    <location>
        <begin position="905"/>
        <end position="991"/>
    </location>
</feature>
<evidence type="ECO:0000259" key="14">
    <source>
        <dbReference type="Pfam" id="PF03493"/>
    </source>
</evidence>
<feature type="region of interest" description="Disordered" evidence="12">
    <location>
        <begin position="854"/>
        <end position="884"/>
    </location>
</feature>
<keyword evidence="18" id="KW-1185">Reference proteome</keyword>
<gene>
    <name evidence="17" type="ORF">KI688_002074</name>
</gene>
<dbReference type="InterPro" id="IPR013099">
    <property type="entry name" value="K_chnl_dom"/>
</dbReference>
<feature type="compositionally biased region" description="Acidic residues" evidence="12">
    <location>
        <begin position="943"/>
        <end position="955"/>
    </location>
</feature>
<dbReference type="Proteomes" id="UP000707451">
    <property type="component" value="Unassembled WGS sequence"/>
</dbReference>
<organism evidence="17 18">
    <name type="scientific">Linnemannia hyalina</name>
    <dbReference type="NCBI Taxonomy" id="64524"/>
    <lineage>
        <taxon>Eukaryota</taxon>
        <taxon>Fungi</taxon>
        <taxon>Fungi incertae sedis</taxon>
        <taxon>Mucoromycota</taxon>
        <taxon>Mortierellomycotina</taxon>
        <taxon>Mortierellomycetes</taxon>
        <taxon>Mortierellales</taxon>
        <taxon>Mortierellaceae</taxon>
        <taxon>Linnemannia</taxon>
    </lineage>
</organism>
<keyword evidence="6" id="KW-0630">Potassium</keyword>
<feature type="transmembrane region" description="Helical" evidence="13">
    <location>
        <begin position="383"/>
        <end position="404"/>
    </location>
</feature>
<feature type="compositionally biased region" description="Basic residues" evidence="12">
    <location>
        <begin position="965"/>
        <end position="974"/>
    </location>
</feature>
<feature type="transmembrane region" description="Helical" evidence="13">
    <location>
        <begin position="287"/>
        <end position="308"/>
    </location>
</feature>
<dbReference type="InterPro" id="IPR047871">
    <property type="entry name" value="K_chnl_Slo-like"/>
</dbReference>
<sequence length="1579" mass="174510">MSSSPYAWNDKPNNPFYSPSSSSSPPPPPIHTSLQPPSVPTTPSAPQTPRPTAQPLIAATLPYSEQAQEQSQQQHQLQEQQQSYAPPIRNKPWSRSSTQQQLTTRNGHQSRDNNQNVDNADSTYNGSNTLTWPKRFNNIAIHRKKMHGFIWDSLDNSMEDVQIARKTRKNGTIRLITKRKDTSYNGIRSTLRLQYAERRKSSDISNIVSSIRLSLDYDVYKARMMALLNSKARTIFFIMMDLVVDVLFCFLYLVDAQSLVEERSQISYDNLAYPNPPWLFVPRHRTVWIIAVAMSSWNLMSALIRFVFADHKLRFIFSFQTLLDAVTAIPFLLSGFFLPYGQFLYVPYFLRSWSVISRLQRALSIGVVIGISDRPFNPVKAKLIGLVAYFIAILYNGVAAFLYCETMFAPPTETPHSVWDALYFILITASTVGYGDITPKSLEARIVTMVFIIVALSIVPGLIAGTMETLKSSRSGGGSYIQSRAANGVVRQYLVMIGDFQSAKRVADMLSGFFNKEFSDMDVRVVFLSRNKPSKDVKNLLDMPSYKNRTTMLVGNGLDESDLKRCQAKDAGGVFIIPDRTTSGLESQDTMTTLLAWSLHLHAPSTRVYTYNLLPETETFQWGFVEQTMCISDVKQLLLAYSCRHRGTTTLILNLLHPSEPSNNYDDGWQAQYGDGTGNEIYVGPVPDVFCGWTFAQASWFVFQEFQSILIGVDIFLKPSSSFSGNEWDGPHFHGADGTGGAAGGGGGRNSGRSRSPGHGLHGSNKECASGQYHLTLNPGNSYRLGKYDQLVYIAQSPSDVDSINKFTVDQYERLVKDEKGHLDESRLDFAYAMDMYYNLRDSRADAREAAKRRAEHRKGKRAKQADETIKVATNDSSNNHRNQSQDYLMSVKCSSTTTATAAGVGLDSTHPSHIPPSCPASSFRSRSGGLKKARPAWNVALYDDDDDDDDDDSVVSDSSSLQRMKNRQSRLSHHSNQSRNSERDKGRVQDREHLMGALAREKLITGMGVSGTGDIPLSDAKNWSTSSSSSPGQTHRRSEGGRGDQSSDGTGTGRSGQFLTAPSSLSNELYPSTYDRNAAAAAAEDARNGGQGATRITRLDESISPLNQITDNTNQPPTIPPGTTTIPTTASGFHHDNSSDMDEKYALESSMTSSPSNRPSPIPSNRPSPTPLSGRLPPSFTQRESIQGSFQTVDEPTYIGLTSVTRSETTDLPLCHLLTNPPDSIKPLIKDDLSSLKNHIVICSDAGEDLYRFMATLRLAQISREDLKTIVVLTRNPMDTFTSDTSVLGEMGETCDVAGDSSGTPVGGTSRGGPGIAEGSYKTCSGGYWDAILSFPCVYWISGNCRHQRDLVRAGILGASSIVIMSYSVEGLDRDEFADSTAIMAHHMIYQTLRQRGLLGRQHIVVDISERSNIRFLNMRTQANTYNTYNDTKTIPNIGRIGVGSSSNGGFWMSPIFASGQVLVSSLLDNVLFQAYSKTHILDLIKLCCGVRFKQAIELDQMLGIDCSNICLIDAPDEYIGKSFLKLFQGLALLYGIIPLGLYRAPDRELNNPMPFVFCNPLPGIIVKDTDKIYVLKS</sequence>
<feature type="compositionally biased region" description="Gly residues" evidence="12">
    <location>
        <begin position="737"/>
        <end position="750"/>
    </location>
</feature>